<evidence type="ECO:0000313" key="1">
    <source>
        <dbReference type="EMBL" id="ACR69061.1"/>
    </source>
</evidence>
<evidence type="ECO:0000313" key="2">
    <source>
        <dbReference type="Proteomes" id="UP000001485"/>
    </source>
</evidence>
<dbReference type="HOGENOM" id="CLU_3079336_0_0_6"/>
<proteinExistence type="predicted"/>
<protein>
    <submittedName>
        <fullName evidence="1">Uncharacterized protein</fullName>
    </submittedName>
</protein>
<reference evidence="1 2" key="2">
    <citation type="journal article" date="2012" name="J. Bacteriol.">
        <title>Genome Sequence of Edwardsiella ictaluri 93-146, a Strain Associated with a Natural Channel Catfish Outbreak of Enteric Septicemia of Catfish.</title>
        <authorList>
            <person name="Williams M.L."/>
            <person name="Gillaspy A.F."/>
            <person name="Dyer D.W."/>
            <person name="Thune R.L."/>
            <person name="Waldbieser G.C."/>
            <person name="Schuster S.C."/>
            <person name="Gipson J."/>
            <person name="Zaitshik J."/>
            <person name="Landry C."/>
            <person name="Banes M.M."/>
            <person name="Lawrence M.L."/>
        </authorList>
    </citation>
    <scope>NUCLEOTIDE SEQUENCE [LARGE SCALE GENOMIC DNA]</scope>
    <source>
        <strain evidence="1 2">93-146</strain>
    </source>
</reference>
<dbReference type="AlphaFoldDB" id="C5B845"/>
<organism evidence="1 2">
    <name type="scientific">Edwardsiella ictaluri (strain 93-146)</name>
    <dbReference type="NCBI Taxonomy" id="634503"/>
    <lineage>
        <taxon>Bacteria</taxon>
        <taxon>Pseudomonadati</taxon>
        <taxon>Pseudomonadota</taxon>
        <taxon>Gammaproteobacteria</taxon>
        <taxon>Enterobacterales</taxon>
        <taxon>Hafniaceae</taxon>
        <taxon>Edwardsiella</taxon>
    </lineage>
</organism>
<sequence length="52" mass="5613">MGGTQEPVLHDILDQYEKHIHFLHRDPRQARAGVAQSLSLPGLRLAIAAAGG</sequence>
<accession>C5B845</accession>
<name>C5B845_EDWI9</name>
<dbReference type="KEGG" id="eic:NT01EI_1885"/>
<gene>
    <name evidence="1" type="ordered locus">NT01EI_1885</name>
</gene>
<reference evidence="2" key="1">
    <citation type="submission" date="2009-03" db="EMBL/GenBank/DDBJ databases">
        <title>Complete genome sequence of Edwardsiella ictaluri 93-146.</title>
        <authorList>
            <person name="Williams M.L."/>
            <person name="Gillaspy A.F."/>
            <person name="Dyer D.W."/>
            <person name="Thune R.L."/>
            <person name="Waldbieser G.C."/>
            <person name="Schuster S.C."/>
            <person name="Gipson J."/>
            <person name="Zaitshik J."/>
            <person name="Landry C."/>
            <person name="Lawrence M.L."/>
        </authorList>
    </citation>
    <scope>NUCLEOTIDE SEQUENCE [LARGE SCALE GENOMIC DNA]</scope>
    <source>
        <strain evidence="2">93-146</strain>
    </source>
</reference>
<dbReference type="Proteomes" id="UP000001485">
    <property type="component" value="Chromosome"/>
</dbReference>
<dbReference type="EMBL" id="CP001600">
    <property type="protein sequence ID" value="ACR69061.1"/>
    <property type="molecule type" value="Genomic_DNA"/>
</dbReference>